<feature type="non-terminal residue" evidence="1">
    <location>
        <position position="1"/>
    </location>
</feature>
<evidence type="ECO:0000313" key="1">
    <source>
        <dbReference type="EMBL" id="JAP90647.1"/>
    </source>
</evidence>
<dbReference type="Pfam" id="PF13306">
    <property type="entry name" value="LRR_5"/>
    <property type="match status" value="1"/>
</dbReference>
<dbReference type="EMBL" id="GDID01005959">
    <property type="protein sequence ID" value="JAP90647.1"/>
    <property type="molecule type" value="Transcribed_RNA"/>
</dbReference>
<dbReference type="SUPFAM" id="SSF52058">
    <property type="entry name" value="L domain-like"/>
    <property type="match status" value="1"/>
</dbReference>
<accession>A0A146K1M9</accession>
<dbReference type="Gene3D" id="3.80.10.10">
    <property type="entry name" value="Ribonuclease Inhibitor"/>
    <property type="match status" value="1"/>
</dbReference>
<dbReference type="InterPro" id="IPR032675">
    <property type="entry name" value="LRR_dom_sf"/>
</dbReference>
<protein>
    <submittedName>
        <fullName evidence="1">Leucine rich repeats-containing protein</fullName>
    </submittedName>
</protein>
<feature type="non-terminal residue" evidence="1">
    <location>
        <position position="263"/>
    </location>
</feature>
<organism evidence="1">
    <name type="scientific">Trepomonas sp. PC1</name>
    <dbReference type="NCBI Taxonomy" id="1076344"/>
    <lineage>
        <taxon>Eukaryota</taxon>
        <taxon>Metamonada</taxon>
        <taxon>Diplomonadida</taxon>
        <taxon>Hexamitidae</taxon>
        <taxon>Hexamitinae</taxon>
        <taxon>Trepomonas</taxon>
    </lineage>
</organism>
<sequence>LNLEQIKNARHYSVSKGCVVLKRQCTETKGQFFQRKDIKFIYGDMNQELSNQMFAQSGVQQTFCPMLRTIGIQLFQGCQNLVQLTLQNVTTLGEQSFANCRNLRVIILPLLYVMHINSFDDCKLNLLQTPKLNSLYFGSVCTKRPKHICQVKEFKAPIKQISYQILQKYPPIHLYKMLKDINFDSFELYQYGIEDDTLKNKVQEAFKQINKENQLKDGQTNYNQQLRKAKSRQMHKKITEENIIQLKRQTMHIEHKIANFCEF</sequence>
<dbReference type="AlphaFoldDB" id="A0A146K1M9"/>
<gene>
    <name evidence="1" type="ORF">TPC1_20054</name>
</gene>
<dbReference type="InterPro" id="IPR026906">
    <property type="entry name" value="LRR_5"/>
</dbReference>
<reference evidence="1" key="1">
    <citation type="submission" date="2015-07" db="EMBL/GenBank/DDBJ databases">
        <title>Adaptation to a free-living lifestyle via gene acquisitions in the diplomonad Trepomonas sp. PC1.</title>
        <authorList>
            <person name="Xu F."/>
            <person name="Jerlstrom-Hultqvist J."/>
            <person name="Kolisko M."/>
            <person name="Simpson A.G.B."/>
            <person name="Roger A.J."/>
            <person name="Svard S.G."/>
            <person name="Andersson J.O."/>
        </authorList>
    </citation>
    <scope>NUCLEOTIDE SEQUENCE</scope>
    <source>
        <strain evidence="1">PC1</strain>
    </source>
</reference>
<name>A0A146K1M9_9EUKA</name>
<proteinExistence type="predicted"/>